<evidence type="ECO:0000256" key="2">
    <source>
        <dbReference type="ARBA" id="ARBA00012534"/>
    </source>
</evidence>
<dbReference type="SUPFAM" id="SSF47757">
    <property type="entry name" value="Chemotaxis receptor methyltransferase CheR, N-terminal domain"/>
    <property type="match status" value="1"/>
</dbReference>
<evidence type="ECO:0000256" key="5">
    <source>
        <dbReference type="ARBA" id="ARBA00022691"/>
    </source>
</evidence>
<dbReference type="PRINTS" id="PR00996">
    <property type="entry name" value="CHERMTFRASE"/>
</dbReference>
<dbReference type="EMBL" id="BAAARV010000005">
    <property type="protein sequence ID" value="GAA2328776.1"/>
    <property type="molecule type" value="Genomic_DNA"/>
</dbReference>
<dbReference type="PANTHER" id="PTHR24422:SF26">
    <property type="entry name" value="CHEMOTAXIS PROTEIN METHYLTRANSFERASE"/>
    <property type="match status" value="1"/>
</dbReference>
<evidence type="ECO:0000256" key="3">
    <source>
        <dbReference type="ARBA" id="ARBA00022603"/>
    </source>
</evidence>
<keyword evidence="5" id="KW-0949">S-adenosyl-L-methionine</keyword>
<dbReference type="Gene3D" id="1.10.155.10">
    <property type="entry name" value="Chemotaxis receptor methyltransferase CheR, N-terminal domain"/>
    <property type="match status" value="1"/>
</dbReference>
<sequence length="278" mass="31134">MTSLLAGPIVITPAEFQAVSEFLHRHTGIRLSPGKESLVMGRLDRRLRALGLSSYTQYLRLLSAPQQTDELRLAIDQLTTNETFFFREPQHFEYLGRVIAPAHPAGRPLRLWSAASSSGEEAYTAAVVLSEAMPDGAWEIVGTDISSRMVAGARAGLYPITATERIPRPLLQKYFRRGRDEYHGLILVDRALRARTNFQHANLLDDLRRLGRFDVIMLRNVMIYFENATKAGLIDRVQHMLQPGGHLIVSLSETLNGIPSRLRAVQPSIYRLPEAAHG</sequence>
<dbReference type="InterPro" id="IPR026024">
    <property type="entry name" value="Chemotaxis_MeTrfase_CheR"/>
</dbReference>
<protein>
    <recommendedName>
        <fullName evidence="2">protein-glutamate O-methyltransferase</fullName>
        <ecNumber evidence="2">2.1.1.80</ecNumber>
    </recommendedName>
</protein>
<feature type="domain" description="CheR-type methyltransferase" evidence="6">
    <location>
        <begin position="4"/>
        <end position="275"/>
    </location>
</feature>
<keyword evidence="8" id="KW-1185">Reference proteome</keyword>
<evidence type="ECO:0000256" key="4">
    <source>
        <dbReference type="ARBA" id="ARBA00022679"/>
    </source>
</evidence>
<comment type="catalytic activity">
    <reaction evidence="1">
        <text>L-glutamyl-[protein] + S-adenosyl-L-methionine = [protein]-L-glutamate 5-O-methyl ester + S-adenosyl-L-homocysteine</text>
        <dbReference type="Rhea" id="RHEA:24452"/>
        <dbReference type="Rhea" id="RHEA-COMP:10208"/>
        <dbReference type="Rhea" id="RHEA-COMP:10311"/>
        <dbReference type="ChEBI" id="CHEBI:29973"/>
        <dbReference type="ChEBI" id="CHEBI:57856"/>
        <dbReference type="ChEBI" id="CHEBI:59789"/>
        <dbReference type="ChEBI" id="CHEBI:82795"/>
        <dbReference type="EC" id="2.1.1.80"/>
    </reaction>
</comment>
<reference evidence="7 8" key="1">
    <citation type="journal article" date="2019" name="Int. J. Syst. Evol. Microbiol.">
        <title>The Global Catalogue of Microorganisms (GCM) 10K type strain sequencing project: providing services to taxonomists for standard genome sequencing and annotation.</title>
        <authorList>
            <consortium name="The Broad Institute Genomics Platform"/>
            <consortium name="The Broad Institute Genome Sequencing Center for Infectious Disease"/>
            <person name="Wu L."/>
            <person name="Ma J."/>
        </authorList>
    </citation>
    <scope>NUCLEOTIDE SEQUENCE [LARGE SCALE GENOMIC DNA]</scope>
    <source>
        <strain evidence="7 8">JCM 3272</strain>
    </source>
</reference>
<dbReference type="InterPro" id="IPR050903">
    <property type="entry name" value="Bact_Chemotaxis_MeTrfase"/>
</dbReference>
<dbReference type="Pfam" id="PF03705">
    <property type="entry name" value="CheR_N"/>
    <property type="match status" value="1"/>
</dbReference>
<dbReference type="PIRSF" id="PIRSF000410">
    <property type="entry name" value="CheR"/>
    <property type="match status" value="1"/>
</dbReference>
<dbReference type="SMART" id="SM00138">
    <property type="entry name" value="MeTrc"/>
    <property type="match status" value="1"/>
</dbReference>
<keyword evidence="3" id="KW-0489">Methyltransferase</keyword>
<dbReference type="Pfam" id="PF01739">
    <property type="entry name" value="CheR"/>
    <property type="match status" value="1"/>
</dbReference>
<accession>A0ABN3FFB6</accession>
<dbReference type="InterPro" id="IPR029063">
    <property type="entry name" value="SAM-dependent_MTases_sf"/>
</dbReference>
<keyword evidence="4" id="KW-0808">Transferase</keyword>
<dbReference type="PANTHER" id="PTHR24422">
    <property type="entry name" value="CHEMOTAXIS PROTEIN METHYLTRANSFERASE"/>
    <property type="match status" value="1"/>
</dbReference>
<dbReference type="PROSITE" id="PS50123">
    <property type="entry name" value="CHER"/>
    <property type="match status" value="1"/>
</dbReference>
<dbReference type="EC" id="2.1.1.80" evidence="2"/>
<dbReference type="InterPro" id="IPR036804">
    <property type="entry name" value="CheR_N_sf"/>
</dbReference>
<dbReference type="Proteomes" id="UP001501444">
    <property type="component" value="Unassembled WGS sequence"/>
</dbReference>
<dbReference type="SUPFAM" id="SSF53335">
    <property type="entry name" value="S-adenosyl-L-methionine-dependent methyltransferases"/>
    <property type="match status" value="1"/>
</dbReference>
<dbReference type="InterPro" id="IPR000780">
    <property type="entry name" value="CheR_MeTrfase"/>
</dbReference>
<dbReference type="RefSeq" id="WP_344610606.1">
    <property type="nucleotide sequence ID" value="NZ_BAAARV010000005.1"/>
</dbReference>
<gene>
    <name evidence="7" type="ORF">GCM10010170_005700</name>
</gene>
<comment type="caution">
    <text evidence="7">The sequence shown here is derived from an EMBL/GenBank/DDBJ whole genome shotgun (WGS) entry which is preliminary data.</text>
</comment>
<name>A0ABN3FFB6_9ACTN</name>
<evidence type="ECO:0000259" key="6">
    <source>
        <dbReference type="PROSITE" id="PS50123"/>
    </source>
</evidence>
<dbReference type="InterPro" id="IPR022642">
    <property type="entry name" value="CheR_C"/>
</dbReference>
<dbReference type="Gene3D" id="3.40.50.150">
    <property type="entry name" value="Vaccinia Virus protein VP39"/>
    <property type="match status" value="1"/>
</dbReference>
<evidence type="ECO:0000256" key="1">
    <source>
        <dbReference type="ARBA" id="ARBA00001541"/>
    </source>
</evidence>
<evidence type="ECO:0000313" key="7">
    <source>
        <dbReference type="EMBL" id="GAA2328776.1"/>
    </source>
</evidence>
<evidence type="ECO:0000313" key="8">
    <source>
        <dbReference type="Proteomes" id="UP001501444"/>
    </source>
</evidence>
<organism evidence="7 8">
    <name type="scientific">Dactylosporangium salmoneum</name>
    <dbReference type="NCBI Taxonomy" id="53361"/>
    <lineage>
        <taxon>Bacteria</taxon>
        <taxon>Bacillati</taxon>
        <taxon>Actinomycetota</taxon>
        <taxon>Actinomycetes</taxon>
        <taxon>Micromonosporales</taxon>
        <taxon>Micromonosporaceae</taxon>
        <taxon>Dactylosporangium</taxon>
    </lineage>
</organism>
<dbReference type="InterPro" id="IPR022641">
    <property type="entry name" value="CheR_N"/>
</dbReference>
<proteinExistence type="predicted"/>